<dbReference type="AlphaFoldDB" id="A0A7Y9HFU9"/>
<protein>
    <submittedName>
        <fullName evidence="2">Uncharacterized protein</fullName>
    </submittedName>
</protein>
<evidence type="ECO:0000313" key="2">
    <source>
        <dbReference type="EMBL" id="NYE43745.1"/>
    </source>
</evidence>
<dbReference type="EMBL" id="JACCCF010000001">
    <property type="protein sequence ID" value="NYE43745.1"/>
    <property type="molecule type" value="Genomic_DNA"/>
</dbReference>
<feature type="compositionally biased region" description="Basic residues" evidence="1">
    <location>
        <begin position="72"/>
        <end position="86"/>
    </location>
</feature>
<name>A0A7Y9HFU9_9ACTN</name>
<proteinExistence type="predicted"/>
<feature type="region of interest" description="Disordered" evidence="1">
    <location>
        <begin position="132"/>
        <end position="152"/>
    </location>
</feature>
<comment type="caution">
    <text evidence="2">The sequence shown here is derived from an EMBL/GenBank/DDBJ whole genome shotgun (WGS) entry which is preliminary data.</text>
</comment>
<accession>A0A7Y9HFU9</accession>
<feature type="region of interest" description="Disordered" evidence="1">
    <location>
        <begin position="72"/>
        <end position="105"/>
    </location>
</feature>
<sequence>MRFRTDPRVELLLEVGVTLLQAMRCTPASAASATTVRLPLELVGCPARRRSMAARMRVRSSSCCSFMRRLPRRSGRRSRGRRRVHGSGRLFGETGRPGAGARGLPLHRADQHAPVLPARGRRCGSRCCSRAGRRTGWVPSPRDPDRTGPCLA</sequence>
<evidence type="ECO:0000256" key="1">
    <source>
        <dbReference type="SAM" id="MobiDB-lite"/>
    </source>
</evidence>
<reference evidence="2 3" key="1">
    <citation type="submission" date="2020-07" db="EMBL/GenBank/DDBJ databases">
        <title>Sequencing the genomes of 1000 actinobacteria strains.</title>
        <authorList>
            <person name="Klenk H.-P."/>
        </authorList>
    </citation>
    <scope>NUCLEOTIDE SEQUENCE [LARGE SCALE GENOMIC DNA]</scope>
    <source>
        <strain evidence="2 3">DSM 41455</strain>
    </source>
</reference>
<dbReference type="Proteomes" id="UP000530403">
    <property type="component" value="Unassembled WGS sequence"/>
</dbReference>
<organism evidence="2 3">
    <name type="scientific">Streptomyces fulvorobeus</name>
    <dbReference type="NCBI Taxonomy" id="284028"/>
    <lineage>
        <taxon>Bacteria</taxon>
        <taxon>Bacillati</taxon>
        <taxon>Actinomycetota</taxon>
        <taxon>Actinomycetes</taxon>
        <taxon>Kitasatosporales</taxon>
        <taxon>Streptomycetaceae</taxon>
        <taxon>Streptomyces</taxon>
    </lineage>
</organism>
<evidence type="ECO:0000313" key="3">
    <source>
        <dbReference type="Proteomes" id="UP000530403"/>
    </source>
</evidence>
<gene>
    <name evidence="2" type="ORF">HEB29_004756</name>
</gene>